<keyword evidence="6" id="KW-1185">Reference proteome</keyword>
<dbReference type="EMBL" id="MU128924">
    <property type="protein sequence ID" value="KAF9518520.1"/>
    <property type="molecule type" value="Genomic_DNA"/>
</dbReference>
<protein>
    <recommendedName>
        <fullName evidence="4">DUF6533 domain-containing protein</fullName>
    </recommendedName>
</protein>
<feature type="transmembrane region" description="Helical" evidence="2">
    <location>
        <begin position="84"/>
        <end position="107"/>
    </location>
</feature>
<proteinExistence type="predicted"/>
<dbReference type="Proteomes" id="UP000886523">
    <property type="component" value="Unassembled WGS sequence"/>
</dbReference>
<keyword evidence="2" id="KW-0812">Transmembrane</keyword>
<evidence type="ECO:0000256" key="1">
    <source>
        <dbReference type="SAM" id="MobiDB-lite"/>
    </source>
</evidence>
<feature type="chain" id="PRO_5040358094" description="DUF6533 domain-containing protein" evidence="3">
    <location>
        <begin position="25"/>
        <end position="418"/>
    </location>
</feature>
<gene>
    <name evidence="5" type="ORF">BS47DRAFT_1338203</name>
</gene>
<feature type="transmembrane region" description="Helical" evidence="2">
    <location>
        <begin position="119"/>
        <end position="140"/>
    </location>
</feature>
<reference evidence="5" key="1">
    <citation type="journal article" date="2020" name="Nat. Commun.">
        <title>Large-scale genome sequencing of mycorrhizal fungi provides insights into the early evolution of symbiotic traits.</title>
        <authorList>
            <person name="Miyauchi S."/>
            <person name="Kiss E."/>
            <person name="Kuo A."/>
            <person name="Drula E."/>
            <person name="Kohler A."/>
            <person name="Sanchez-Garcia M."/>
            <person name="Morin E."/>
            <person name="Andreopoulos B."/>
            <person name="Barry K.W."/>
            <person name="Bonito G."/>
            <person name="Buee M."/>
            <person name="Carver A."/>
            <person name="Chen C."/>
            <person name="Cichocki N."/>
            <person name="Clum A."/>
            <person name="Culley D."/>
            <person name="Crous P.W."/>
            <person name="Fauchery L."/>
            <person name="Girlanda M."/>
            <person name="Hayes R.D."/>
            <person name="Keri Z."/>
            <person name="LaButti K."/>
            <person name="Lipzen A."/>
            <person name="Lombard V."/>
            <person name="Magnuson J."/>
            <person name="Maillard F."/>
            <person name="Murat C."/>
            <person name="Nolan M."/>
            <person name="Ohm R.A."/>
            <person name="Pangilinan J."/>
            <person name="Pereira M.F."/>
            <person name="Perotto S."/>
            <person name="Peter M."/>
            <person name="Pfister S."/>
            <person name="Riley R."/>
            <person name="Sitrit Y."/>
            <person name="Stielow J.B."/>
            <person name="Szollosi G."/>
            <person name="Zifcakova L."/>
            <person name="Stursova M."/>
            <person name="Spatafora J.W."/>
            <person name="Tedersoo L."/>
            <person name="Vaario L.M."/>
            <person name="Yamada A."/>
            <person name="Yan M."/>
            <person name="Wang P."/>
            <person name="Xu J."/>
            <person name="Bruns T."/>
            <person name="Baldrian P."/>
            <person name="Vilgalys R."/>
            <person name="Dunand C."/>
            <person name="Henrissat B."/>
            <person name="Grigoriev I.V."/>
            <person name="Hibbett D."/>
            <person name="Nagy L.G."/>
            <person name="Martin F.M."/>
        </authorList>
    </citation>
    <scope>NUCLEOTIDE SEQUENCE</scope>
    <source>
        <strain evidence="5">UP504</strain>
    </source>
</reference>
<keyword evidence="3" id="KW-0732">Signal</keyword>
<accession>A0A9P6B7R5</accession>
<dbReference type="Pfam" id="PF20151">
    <property type="entry name" value="DUF6533"/>
    <property type="match status" value="1"/>
</dbReference>
<organism evidence="5 6">
    <name type="scientific">Hydnum rufescens UP504</name>
    <dbReference type="NCBI Taxonomy" id="1448309"/>
    <lineage>
        <taxon>Eukaryota</taxon>
        <taxon>Fungi</taxon>
        <taxon>Dikarya</taxon>
        <taxon>Basidiomycota</taxon>
        <taxon>Agaricomycotina</taxon>
        <taxon>Agaricomycetes</taxon>
        <taxon>Cantharellales</taxon>
        <taxon>Hydnaceae</taxon>
        <taxon>Hydnum</taxon>
    </lineage>
</organism>
<comment type="caution">
    <text evidence="5">The sequence shown here is derived from an EMBL/GenBank/DDBJ whole genome shotgun (WGS) entry which is preliminary data.</text>
</comment>
<feature type="signal peptide" evidence="3">
    <location>
        <begin position="1"/>
        <end position="24"/>
    </location>
</feature>
<dbReference type="OrthoDB" id="3346251at2759"/>
<feature type="transmembrane region" description="Helical" evidence="2">
    <location>
        <begin position="195"/>
        <end position="218"/>
    </location>
</feature>
<name>A0A9P6B7R5_9AGAM</name>
<dbReference type="AlphaFoldDB" id="A0A9P6B7R5"/>
<feature type="region of interest" description="Disordered" evidence="1">
    <location>
        <begin position="324"/>
        <end position="367"/>
    </location>
</feature>
<evidence type="ECO:0000313" key="5">
    <source>
        <dbReference type="EMBL" id="KAF9518520.1"/>
    </source>
</evidence>
<feature type="domain" description="DUF6533" evidence="4">
    <location>
        <begin position="48"/>
        <end position="96"/>
    </location>
</feature>
<keyword evidence="2" id="KW-0472">Membrane</keyword>
<sequence length="418" mass="46391">MSLAMPSWCFRLSTLLAMIALCASSPSPVRDFPTAASLGSWANELLHYLRVASLSIALYDYLATLPAEFRLYASQPSFLRMSNACILFIAVRYVSVVCLVASSWGFFGTGFSPKVCQRYYLVTPATKLLAVLISQIIISIRTYAISRKSPWVFWTLCALFIACLLPELVGTVYKKIPVQDMYQNCTSGNIVRMSWLHYLAAVVFDVVTTGISTTYLLINSPTLSPMSGLSRLLLKEGMSYFFVLTLVNLANLYVFRTSSISTQSCAAGFGEAMTMIMSEHIILNLHDWRVIQASTQQPSERHEMDRISGVQRAPSYLRPTVVSGARGAGPRAVIPDSRNRNVLGGRPSRNSMDDPTRAKRSSRRLDPPLEIRVQIHEAVKIDYESDYEPSVFDIGAPPAPIDLPDEDEEPAIFESIAL</sequence>
<keyword evidence="2" id="KW-1133">Transmembrane helix</keyword>
<evidence type="ECO:0000313" key="6">
    <source>
        <dbReference type="Proteomes" id="UP000886523"/>
    </source>
</evidence>
<feature type="transmembrane region" description="Helical" evidence="2">
    <location>
        <begin position="152"/>
        <end position="173"/>
    </location>
</feature>
<evidence type="ECO:0000256" key="2">
    <source>
        <dbReference type="SAM" id="Phobius"/>
    </source>
</evidence>
<evidence type="ECO:0000259" key="4">
    <source>
        <dbReference type="Pfam" id="PF20151"/>
    </source>
</evidence>
<feature type="transmembrane region" description="Helical" evidence="2">
    <location>
        <begin position="238"/>
        <end position="255"/>
    </location>
</feature>
<dbReference type="InterPro" id="IPR045340">
    <property type="entry name" value="DUF6533"/>
</dbReference>
<feature type="compositionally biased region" description="Basic and acidic residues" evidence="1">
    <location>
        <begin position="351"/>
        <end position="367"/>
    </location>
</feature>
<evidence type="ECO:0000256" key="3">
    <source>
        <dbReference type="SAM" id="SignalP"/>
    </source>
</evidence>